<organism evidence="4 5">
    <name type="scientific">Pseudovirgaria hyperparasitica</name>
    <dbReference type="NCBI Taxonomy" id="470096"/>
    <lineage>
        <taxon>Eukaryota</taxon>
        <taxon>Fungi</taxon>
        <taxon>Dikarya</taxon>
        <taxon>Ascomycota</taxon>
        <taxon>Pezizomycotina</taxon>
        <taxon>Dothideomycetes</taxon>
        <taxon>Dothideomycetes incertae sedis</taxon>
        <taxon>Acrospermales</taxon>
        <taxon>Acrospermaceae</taxon>
        <taxon>Pseudovirgaria</taxon>
    </lineage>
</organism>
<feature type="region of interest" description="Disordered" evidence="2">
    <location>
        <begin position="1"/>
        <end position="44"/>
    </location>
</feature>
<feature type="compositionally biased region" description="Basic and acidic residues" evidence="2">
    <location>
        <begin position="375"/>
        <end position="399"/>
    </location>
</feature>
<dbReference type="Proteomes" id="UP000799437">
    <property type="component" value="Unassembled WGS sequence"/>
</dbReference>
<dbReference type="FunFam" id="3.30.1520.10:FF:000065">
    <property type="entry name" value="PX domain protein (AFU_orthologue AFUA_2G07450)"/>
    <property type="match status" value="1"/>
</dbReference>
<feature type="compositionally biased region" description="Polar residues" evidence="2">
    <location>
        <begin position="33"/>
        <end position="44"/>
    </location>
</feature>
<feature type="compositionally biased region" description="Basic and acidic residues" evidence="2">
    <location>
        <begin position="826"/>
        <end position="842"/>
    </location>
</feature>
<dbReference type="PANTHER" id="PTHR22775:SF47">
    <property type="entry name" value="MEIOTICALLY UP-REGULATED GENE 122 PROTEIN"/>
    <property type="match status" value="1"/>
</dbReference>
<dbReference type="AlphaFoldDB" id="A0A6A6VVL3"/>
<protein>
    <recommendedName>
        <fullName evidence="3">PXA domain-containing protein</fullName>
    </recommendedName>
</protein>
<name>A0A6A6VVL3_9PEZI</name>
<feature type="compositionally biased region" description="Pro residues" evidence="2">
    <location>
        <begin position="903"/>
        <end position="919"/>
    </location>
</feature>
<feature type="compositionally biased region" description="Basic and acidic residues" evidence="2">
    <location>
        <begin position="1"/>
        <end position="25"/>
    </location>
</feature>
<reference evidence="4" key="1">
    <citation type="journal article" date="2020" name="Stud. Mycol.">
        <title>101 Dothideomycetes genomes: a test case for predicting lifestyles and emergence of pathogens.</title>
        <authorList>
            <person name="Haridas S."/>
            <person name="Albert R."/>
            <person name="Binder M."/>
            <person name="Bloem J."/>
            <person name="Labutti K."/>
            <person name="Salamov A."/>
            <person name="Andreopoulos B."/>
            <person name="Baker S."/>
            <person name="Barry K."/>
            <person name="Bills G."/>
            <person name="Bluhm B."/>
            <person name="Cannon C."/>
            <person name="Castanera R."/>
            <person name="Culley D."/>
            <person name="Daum C."/>
            <person name="Ezra D."/>
            <person name="Gonzalez J."/>
            <person name="Henrissat B."/>
            <person name="Kuo A."/>
            <person name="Liang C."/>
            <person name="Lipzen A."/>
            <person name="Lutzoni F."/>
            <person name="Magnuson J."/>
            <person name="Mondo S."/>
            <person name="Nolan M."/>
            <person name="Ohm R."/>
            <person name="Pangilinan J."/>
            <person name="Park H.-J."/>
            <person name="Ramirez L."/>
            <person name="Alfaro M."/>
            <person name="Sun H."/>
            <person name="Tritt A."/>
            <person name="Yoshinaga Y."/>
            <person name="Zwiers L.-H."/>
            <person name="Turgeon B."/>
            <person name="Goodwin S."/>
            <person name="Spatafora J."/>
            <person name="Crous P."/>
            <person name="Grigoriev I."/>
        </authorList>
    </citation>
    <scope>NUCLEOTIDE SEQUENCE</scope>
    <source>
        <strain evidence="4">CBS 121739</strain>
    </source>
</reference>
<feature type="region of interest" description="Disordered" evidence="2">
    <location>
        <begin position="375"/>
        <end position="415"/>
    </location>
</feature>
<evidence type="ECO:0000313" key="5">
    <source>
        <dbReference type="Proteomes" id="UP000799437"/>
    </source>
</evidence>
<proteinExistence type="inferred from homology"/>
<feature type="compositionally biased region" description="Basic and acidic residues" evidence="2">
    <location>
        <begin position="770"/>
        <end position="782"/>
    </location>
</feature>
<evidence type="ECO:0000256" key="2">
    <source>
        <dbReference type="SAM" id="MobiDB-lite"/>
    </source>
</evidence>
<evidence type="ECO:0000313" key="4">
    <source>
        <dbReference type="EMBL" id="KAF2753670.1"/>
    </source>
</evidence>
<dbReference type="Pfam" id="PF08628">
    <property type="entry name" value="Nexin_C"/>
    <property type="match status" value="1"/>
</dbReference>
<dbReference type="Pfam" id="PF02194">
    <property type="entry name" value="PXA"/>
    <property type="match status" value="1"/>
</dbReference>
<dbReference type="Pfam" id="PF00787">
    <property type="entry name" value="PX"/>
    <property type="match status" value="1"/>
</dbReference>
<keyword evidence="5" id="KW-1185">Reference proteome</keyword>
<dbReference type="GO" id="GO:0035091">
    <property type="term" value="F:phosphatidylinositol binding"/>
    <property type="evidence" value="ECO:0007669"/>
    <property type="project" value="InterPro"/>
</dbReference>
<dbReference type="OrthoDB" id="41200at2759"/>
<feature type="compositionally biased region" description="Basic and acidic residues" evidence="2">
    <location>
        <begin position="430"/>
        <end position="441"/>
    </location>
</feature>
<dbReference type="GeneID" id="54489598"/>
<feature type="domain" description="PXA" evidence="3">
    <location>
        <begin position="169"/>
        <end position="349"/>
    </location>
</feature>
<dbReference type="PANTHER" id="PTHR22775">
    <property type="entry name" value="SORTING NEXIN"/>
    <property type="match status" value="1"/>
</dbReference>
<dbReference type="InterPro" id="IPR003114">
    <property type="entry name" value="Phox_assoc"/>
</dbReference>
<dbReference type="InterPro" id="IPR036871">
    <property type="entry name" value="PX_dom_sf"/>
</dbReference>
<dbReference type="InterPro" id="IPR001683">
    <property type="entry name" value="PX_dom"/>
</dbReference>
<dbReference type="PROSITE" id="PS51207">
    <property type="entry name" value="PXA"/>
    <property type="match status" value="1"/>
</dbReference>
<sequence length="1082" mass="117281">MEKENSRSDGAPHTDVAIEDRKSEETPAEENVSKSVQTPKDAQSIQATAQTVTDRALHFLSTASNETLGACIVGLSAATYVVLGRVGLVLIGVVGGVVLHATWEGSRGSGSSSGTSSEERRRETGLEIVNRVLRARSKGSQDPMTDEDDHADLDVKLSSGKVLDFSEFQPEIASALNELTDAVIRDYVKWWYSPILPTEDSFPSACRQTLTAFILSASSHLSRKRPADAFLDFLTNSSSIVIVFLNELCAALNASPNTSAATAVSAYLEMKPDSNLASVLDTKHQSRKLDMVAEDILQNYLDFKTYNCQAAHVFLREILSKLIIEMTIQKCSRPEWINEWIVYLLEDGEPELMNVIDAGVEGSAGQKLEKVKEQIHASEEAHSKAVEAQEASHDEESIGKHKRTVSRAQEAMDEAMKEAQRLTEMIAEEEEKRTRGEEKKKSVTSLSDSVSGFSETTNTTQGMPTPASSQDGSNDGGELAGLRIHGVEVASPAPEEAYSTSVQPVAAEQKQPFTSFDQFVPSSQLTALSDVPGKKEDPPPLTLHNANMAIFDDAAPNDRSIIRNKPNIDYLIQIEPKSSHYAGWMIARKYADFETLHEILKRISVISGVTGFTESHAQLPTWKTHTKASLRDALERYLNAAVSYKQLADSEGMKRFFEKDNIARTGNGKGGFPGLGWPTPQAFENMGKGMINVLTSAPKEVAGGGKALFGGVTGAIGGALGPKKVAPLVTSPGRPNGASHQRSESTVPPLPDIEPRGRSVSTVSPLPQLGRKDQDSLRKSQDSLRTGPIVDTQPTPVPQMERRPSYEPQSRPSTSSRRSSVFGISSRDHSRAPSIRSIHDSGDLSPVMGGDQILNLPPPPTEIADDFTFNPASAPLSPLRREYDPEPHTAPPPDSAPDADNPAPEPPNPPRPPPRPKPPISEQETQVAVELLFAIITELYTLSSAWNIRKTLLTAAKTFLLRPGNPQLDSLRTLLQHSILDANTSPQGIAHHLRSLRANTLPTPEELAAWPSEMSEAEKEALRVKARRLLVERGMPAALVGVMGQGATGEALGRVFDCLQVRGVARGLVFGVVLQAARGVTH</sequence>
<feature type="compositionally biased region" description="Low complexity" evidence="2">
    <location>
        <begin position="810"/>
        <end position="825"/>
    </location>
</feature>
<dbReference type="EMBL" id="ML996583">
    <property type="protein sequence ID" value="KAF2753670.1"/>
    <property type="molecule type" value="Genomic_DNA"/>
</dbReference>
<dbReference type="SMART" id="SM00313">
    <property type="entry name" value="PXA"/>
    <property type="match status" value="1"/>
</dbReference>
<feature type="region of interest" description="Disordered" evidence="2">
    <location>
        <begin position="726"/>
        <end position="923"/>
    </location>
</feature>
<dbReference type="RefSeq" id="XP_033596121.1">
    <property type="nucleotide sequence ID" value="XM_033748544.1"/>
</dbReference>
<accession>A0A6A6VVL3</accession>
<gene>
    <name evidence="4" type="ORF">EJ05DRAFT_514627</name>
</gene>
<dbReference type="SUPFAM" id="SSF64268">
    <property type="entry name" value="PX domain"/>
    <property type="match status" value="1"/>
</dbReference>
<dbReference type="CDD" id="cd06093">
    <property type="entry name" value="PX_domain"/>
    <property type="match status" value="1"/>
</dbReference>
<feature type="compositionally biased region" description="Polar residues" evidence="2">
    <location>
        <begin position="443"/>
        <end position="473"/>
    </location>
</feature>
<evidence type="ECO:0000256" key="1">
    <source>
        <dbReference type="ARBA" id="ARBA00010883"/>
    </source>
</evidence>
<dbReference type="InterPro" id="IPR013937">
    <property type="entry name" value="Sorting_nexin_C"/>
</dbReference>
<comment type="similarity">
    <text evidence="1">Belongs to the sorting nexin family.</text>
</comment>
<dbReference type="Gene3D" id="3.30.1520.10">
    <property type="entry name" value="Phox-like domain"/>
    <property type="match status" value="1"/>
</dbReference>
<evidence type="ECO:0000259" key="3">
    <source>
        <dbReference type="PROSITE" id="PS51207"/>
    </source>
</evidence>
<feature type="region of interest" description="Disordered" evidence="2">
    <location>
        <begin position="427"/>
        <end position="479"/>
    </location>
</feature>